<dbReference type="EMBL" id="JAHHUM010000991">
    <property type="protein sequence ID" value="KAK5615217.1"/>
    <property type="molecule type" value="Genomic_DNA"/>
</dbReference>
<protein>
    <submittedName>
        <fullName evidence="2">Uncharacterized protein</fullName>
    </submittedName>
</protein>
<feature type="region of interest" description="Disordered" evidence="1">
    <location>
        <begin position="27"/>
        <end position="95"/>
    </location>
</feature>
<keyword evidence="3" id="KW-1185">Reference proteome</keyword>
<organism evidence="2 3">
    <name type="scientific">Crenichthys baileyi</name>
    <name type="common">White River springfish</name>
    <dbReference type="NCBI Taxonomy" id="28760"/>
    <lineage>
        <taxon>Eukaryota</taxon>
        <taxon>Metazoa</taxon>
        <taxon>Chordata</taxon>
        <taxon>Craniata</taxon>
        <taxon>Vertebrata</taxon>
        <taxon>Euteleostomi</taxon>
        <taxon>Actinopterygii</taxon>
        <taxon>Neopterygii</taxon>
        <taxon>Teleostei</taxon>
        <taxon>Neoteleostei</taxon>
        <taxon>Acanthomorphata</taxon>
        <taxon>Ovalentaria</taxon>
        <taxon>Atherinomorphae</taxon>
        <taxon>Cyprinodontiformes</taxon>
        <taxon>Goodeidae</taxon>
        <taxon>Crenichthys</taxon>
    </lineage>
</organism>
<name>A0AAV9S1V4_9TELE</name>
<feature type="compositionally biased region" description="Polar residues" evidence="1">
    <location>
        <begin position="68"/>
        <end position="84"/>
    </location>
</feature>
<reference evidence="2 3" key="1">
    <citation type="submission" date="2021-06" db="EMBL/GenBank/DDBJ databases">
        <authorList>
            <person name="Palmer J.M."/>
        </authorList>
    </citation>
    <scope>NUCLEOTIDE SEQUENCE [LARGE SCALE GENOMIC DNA]</scope>
    <source>
        <strain evidence="2 3">MEX-2019</strain>
        <tissue evidence="2">Muscle</tissue>
    </source>
</reference>
<evidence type="ECO:0000256" key="1">
    <source>
        <dbReference type="SAM" id="MobiDB-lite"/>
    </source>
</evidence>
<proteinExistence type="predicted"/>
<dbReference type="Proteomes" id="UP001311232">
    <property type="component" value="Unassembled WGS sequence"/>
</dbReference>
<comment type="caution">
    <text evidence="2">The sequence shown here is derived from an EMBL/GenBank/DDBJ whole genome shotgun (WGS) entry which is preliminary data.</text>
</comment>
<sequence length="145" mass="16333">MTDQWLHFLHQHNDHFHLETLQVPADRRRDPEETQPRAQSPFKPNLKRVGPGLGLIQHHLPPAAALNVSGSSDGHPHLQSSTPEKQLKTHPHSMSPTHIHHIPATNHTASWNGKTTAVCERNRADTIESRTHTMTTISADQSKCW</sequence>
<gene>
    <name evidence="2" type="ORF">CRENBAI_004385</name>
</gene>
<accession>A0AAV9S1V4</accession>
<dbReference type="AlphaFoldDB" id="A0AAV9S1V4"/>
<evidence type="ECO:0000313" key="2">
    <source>
        <dbReference type="EMBL" id="KAK5615217.1"/>
    </source>
</evidence>
<evidence type="ECO:0000313" key="3">
    <source>
        <dbReference type="Proteomes" id="UP001311232"/>
    </source>
</evidence>